<dbReference type="Gene3D" id="2.120.10.30">
    <property type="entry name" value="TolB, C-terminal domain"/>
    <property type="match status" value="2"/>
</dbReference>
<protein>
    <recommendedName>
        <fullName evidence="9">EGF-like domain-containing protein</fullName>
    </recommendedName>
</protein>
<feature type="compositionally biased region" description="Low complexity" evidence="7">
    <location>
        <begin position="358"/>
        <end position="379"/>
    </location>
</feature>
<keyword evidence="11" id="KW-1185">Reference proteome</keyword>
<gene>
    <name evidence="10" type="ORF">QTP70_031057</name>
</gene>
<feature type="repeat" description="LDL-receptor class B" evidence="6">
    <location>
        <begin position="568"/>
        <end position="611"/>
    </location>
</feature>
<feature type="transmembrane region" description="Helical" evidence="8">
    <location>
        <begin position="116"/>
        <end position="135"/>
    </location>
</feature>
<dbReference type="SMART" id="SM00181">
    <property type="entry name" value="EGF"/>
    <property type="match status" value="2"/>
</dbReference>
<feature type="transmembrane region" description="Helical" evidence="8">
    <location>
        <begin position="297"/>
        <end position="323"/>
    </location>
</feature>
<feature type="transmembrane region" description="Helical" evidence="8">
    <location>
        <begin position="330"/>
        <end position="353"/>
    </location>
</feature>
<dbReference type="SUPFAM" id="SSF63825">
    <property type="entry name" value="YWTD domain"/>
    <property type="match status" value="1"/>
</dbReference>
<dbReference type="SMART" id="SM00135">
    <property type="entry name" value="LY"/>
    <property type="match status" value="4"/>
</dbReference>
<accession>A0AAE0PY06</accession>
<dbReference type="InterPro" id="IPR011042">
    <property type="entry name" value="6-blade_b-propeller_TolB-like"/>
</dbReference>
<feature type="domain" description="EGF-like" evidence="9">
    <location>
        <begin position="60"/>
        <end position="95"/>
    </location>
</feature>
<evidence type="ECO:0000313" key="10">
    <source>
        <dbReference type="EMBL" id="KAK3510231.1"/>
    </source>
</evidence>
<dbReference type="PROSITE" id="PS51120">
    <property type="entry name" value="LDLRB"/>
    <property type="match status" value="2"/>
</dbReference>
<dbReference type="InterPro" id="IPR000742">
    <property type="entry name" value="EGF"/>
</dbReference>
<dbReference type="InterPro" id="IPR050778">
    <property type="entry name" value="Cueball_EGF_LRP_Nidogen"/>
</dbReference>
<sequence length="787" mass="85801">MTRASTAEIFRDVDTQELKAGDTLYFRPVDVDGGVSTTAGFPEVHNVLFGLCGIEELLKSCGELQCEFGCVRMKTGAVCYCADGLELEDNGRTCRDRDECVVYDVPVKPKLVRAFFLIKNTTTIVIISIVIITIITTIISIVIITIITTITTIFTTTIITIIITHHHHPSLQHHHIINLHHHQSPSPPSSPSSPSSPPSPPPPSSSPSPPSSPPSPPSSPPSPPSSSTFIHHHHHLHHHHHHHHHHPSPPSPPIPPLPPSPSIITTFITIITTFTTFITIITTFTTIITIITTFTTIITIIITFTTIITIITTFTTIITIITFTTIITIITTFTTIITITTFTTIISTTTIIITSPPSLPSSSSSPSLSPSSPPLSSSSAAAAPPSNPGDEPPLLLTASLTSVCVTHLNGSLVSNLTHTPAGQIQTLDFVGMESAMCWISPGQLWCAEMNKLTAGITEKPRIRISQSLQNVEHMAIDWLTGNFYFVDRVSDRIFACGEKLEVCVTVVELDLHNPRGIALDPITGKLFFSDYGNAAKLERCSLDGSGRSRIVRAGIEQPTALTLDLVKKLVYWADVYLDLIAVVDYDGGNRHTIIRGNSVSHLHGLALFEDFLFAACSEPSRGSAVDVLRINRFNSSDTHTLITLQSLKEVRVYHKLTQPTVKAHACEADQHGRRGGCAHVCLLGDGYKSRVCRCHTGYLLSDNAVSCRKAQDEPFVMYSKGRPGVIRSFGIDGSSRDERMVQIEGLANPRVLDFHAASDYVYFADSTDFLIGRQRLDGSGRETVVKD</sequence>
<evidence type="ECO:0000259" key="9">
    <source>
        <dbReference type="SMART" id="SM00181"/>
    </source>
</evidence>
<keyword evidence="8" id="KW-0812">Transmembrane</keyword>
<dbReference type="PANTHER" id="PTHR46513:SF33">
    <property type="entry name" value="EGF-LIKE DOMAIN-CONTAINING PROTEIN"/>
    <property type="match status" value="1"/>
</dbReference>
<evidence type="ECO:0000256" key="2">
    <source>
        <dbReference type="ARBA" id="ARBA00022729"/>
    </source>
</evidence>
<feature type="repeat" description="LDL-receptor class B" evidence="6">
    <location>
        <begin position="524"/>
        <end position="567"/>
    </location>
</feature>
<evidence type="ECO:0000256" key="4">
    <source>
        <dbReference type="ARBA" id="ARBA00023157"/>
    </source>
</evidence>
<evidence type="ECO:0000256" key="8">
    <source>
        <dbReference type="SAM" id="Phobius"/>
    </source>
</evidence>
<organism evidence="10 11">
    <name type="scientific">Hemibagrus guttatus</name>
    <dbReference type="NCBI Taxonomy" id="175788"/>
    <lineage>
        <taxon>Eukaryota</taxon>
        <taxon>Metazoa</taxon>
        <taxon>Chordata</taxon>
        <taxon>Craniata</taxon>
        <taxon>Vertebrata</taxon>
        <taxon>Euteleostomi</taxon>
        <taxon>Actinopterygii</taxon>
        <taxon>Neopterygii</taxon>
        <taxon>Teleostei</taxon>
        <taxon>Ostariophysi</taxon>
        <taxon>Siluriformes</taxon>
        <taxon>Bagridae</taxon>
        <taxon>Hemibagrus</taxon>
    </lineage>
</organism>
<evidence type="ECO:0000256" key="7">
    <source>
        <dbReference type="SAM" id="MobiDB-lite"/>
    </source>
</evidence>
<dbReference type="SUPFAM" id="SSF57196">
    <property type="entry name" value="EGF/Laminin"/>
    <property type="match status" value="1"/>
</dbReference>
<dbReference type="Proteomes" id="UP001274896">
    <property type="component" value="Unassembled WGS sequence"/>
</dbReference>
<evidence type="ECO:0000256" key="5">
    <source>
        <dbReference type="ARBA" id="ARBA00023180"/>
    </source>
</evidence>
<reference evidence="10" key="1">
    <citation type="submission" date="2023-06" db="EMBL/GenBank/DDBJ databases">
        <title>Male Hemibagrus guttatus genome.</title>
        <authorList>
            <person name="Bian C."/>
        </authorList>
    </citation>
    <scope>NUCLEOTIDE SEQUENCE</scope>
    <source>
        <strain evidence="10">Male_cb2023</strain>
        <tissue evidence="10">Muscle</tissue>
    </source>
</reference>
<evidence type="ECO:0000256" key="1">
    <source>
        <dbReference type="ARBA" id="ARBA00022536"/>
    </source>
</evidence>
<feature type="compositionally biased region" description="Pro residues" evidence="7">
    <location>
        <begin position="185"/>
        <end position="224"/>
    </location>
</feature>
<evidence type="ECO:0000256" key="6">
    <source>
        <dbReference type="PROSITE-ProRule" id="PRU00461"/>
    </source>
</evidence>
<comment type="caution">
    <text evidence="10">The sequence shown here is derived from an EMBL/GenBank/DDBJ whole genome shotgun (WGS) entry which is preliminary data.</text>
</comment>
<dbReference type="FunFam" id="2.120.10.30:FF:000241">
    <property type="entry name" value="Low-density lipoprotein receptor-related protein 6"/>
    <property type="match status" value="1"/>
</dbReference>
<dbReference type="PANTHER" id="PTHR46513">
    <property type="entry name" value="VITELLOGENIN RECEPTOR-LIKE PROTEIN-RELATED-RELATED"/>
    <property type="match status" value="1"/>
</dbReference>
<evidence type="ECO:0000313" key="11">
    <source>
        <dbReference type="Proteomes" id="UP001274896"/>
    </source>
</evidence>
<keyword evidence="3" id="KW-0677">Repeat</keyword>
<keyword evidence="8" id="KW-1133">Transmembrane helix</keyword>
<keyword evidence="8" id="KW-0472">Membrane</keyword>
<feature type="non-terminal residue" evidence="10">
    <location>
        <position position="787"/>
    </location>
</feature>
<feature type="domain" description="EGF-like" evidence="9">
    <location>
        <begin position="665"/>
        <end position="708"/>
    </location>
</feature>
<dbReference type="InterPro" id="IPR000033">
    <property type="entry name" value="LDLR_classB_rpt"/>
</dbReference>
<dbReference type="EMBL" id="JAUCMX010000026">
    <property type="protein sequence ID" value="KAK3510231.1"/>
    <property type="molecule type" value="Genomic_DNA"/>
</dbReference>
<keyword evidence="4" id="KW-1015">Disulfide bond</keyword>
<dbReference type="AlphaFoldDB" id="A0AAE0PY06"/>
<name>A0AAE0PY06_9TELE</name>
<feature type="transmembrane region" description="Helical" evidence="8">
    <location>
        <begin position="141"/>
        <end position="163"/>
    </location>
</feature>
<feature type="transmembrane region" description="Helical" evidence="8">
    <location>
        <begin position="267"/>
        <end position="291"/>
    </location>
</feature>
<evidence type="ECO:0000256" key="3">
    <source>
        <dbReference type="ARBA" id="ARBA00022737"/>
    </source>
</evidence>
<keyword evidence="2" id="KW-0732">Signal</keyword>
<feature type="region of interest" description="Disordered" evidence="7">
    <location>
        <begin position="358"/>
        <end position="389"/>
    </location>
</feature>
<dbReference type="Pfam" id="PF00058">
    <property type="entry name" value="Ldl_recept_b"/>
    <property type="match status" value="1"/>
</dbReference>
<proteinExistence type="predicted"/>
<keyword evidence="5" id="KW-0325">Glycoprotein</keyword>
<keyword evidence="1" id="KW-0245">EGF-like domain</keyword>
<dbReference type="Gene3D" id="2.10.25.10">
    <property type="entry name" value="Laminin"/>
    <property type="match status" value="1"/>
</dbReference>
<feature type="region of interest" description="Disordered" evidence="7">
    <location>
        <begin position="180"/>
        <end position="230"/>
    </location>
</feature>